<dbReference type="Pfam" id="PF01040">
    <property type="entry name" value="UbiA"/>
    <property type="match status" value="1"/>
</dbReference>
<comment type="pathway">
    <text evidence="8">Quinol/quinone metabolism; menaquinone biosynthesis; menaquinol from 1,4-dihydroxy-2-naphthoate: step 1/2.</text>
</comment>
<dbReference type="CDD" id="cd13962">
    <property type="entry name" value="PT_UbiA_UBIAD1"/>
    <property type="match status" value="1"/>
</dbReference>
<evidence type="ECO:0000313" key="10">
    <source>
        <dbReference type="EMBL" id="CDR33680.1"/>
    </source>
</evidence>
<comment type="catalytic activity">
    <reaction evidence="8">
        <text>an all-trans-polyprenyl diphosphate + 1,4-dihydroxy-2-naphthoate + H(+) = a 2-demethylmenaquinol + CO2 + diphosphate</text>
        <dbReference type="Rhea" id="RHEA:26478"/>
        <dbReference type="Rhea" id="RHEA-COMP:9563"/>
        <dbReference type="Rhea" id="RHEA-COMP:9564"/>
        <dbReference type="ChEBI" id="CHEBI:11173"/>
        <dbReference type="ChEBI" id="CHEBI:15378"/>
        <dbReference type="ChEBI" id="CHEBI:16526"/>
        <dbReference type="ChEBI" id="CHEBI:33019"/>
        <dbReference type="ChEBI" id="CHEBI:55437"/>
        <dbReference type="ChEBI" id="CHEBI:58914"/>
        <dbReference type="EC" id="2.5.1.74"/>
    </reaction>
</comment>
<dbReference type="GO" id="GO:0046428">
    <property type="term" value="F:1,4-dihydroxy-2-naphthoate polyprenyltransferase activity"/>
    <property type="evidence" value="ECO:0007669"/>
    <property type="project" value="UniProtKB-UniRule"/>
</dbReference>
<comment type="function">
    <text evidence="8">Conversion of 1,4-dihydroxy-2-naphthoate (DHNA) to demethylmenaquinone (DMK).</text>
</comment>
<feature type="transmembrane region" description="Helical" evidence="8">
    <location>
        <begin position="247"/>
        <end position="267"/>
    </location>
</feature>
<dbReference type="UniPathway" id="UPA00079">
    <property type="reaction ID" value="UER00168"/>
</dbReference>
<gene>
    <name evidence="8 10" type="primary">menA</name>
    <name evidence="10" type="ORF">CSEC_0852</name>
</gene>
<dbReference type="STRING" id="1437425.CSEC_0852"/>
<dbReference type="PIRSF" id="PIRSF005355">
    <property type="entry name" value="UBIAD1"/>
    <property type="match status" value="1"/>
</dbReference>
<evidence type="ECO:0000256" key="5">
    <source>
        <dbReference type="ARBA" id="ARBA00022692"/>
    </source>
</evidence>
<feature type="transmembrane region" description="Helical" evidence="8">
    <location>
        <begin position="98"/>
        <end position="115"/>
    </location>
</feature>
<evidence type="ECO:0000256" key="7">
    <source>
        <dbReference type="ARBA" id="ARBA00023136"/>
    </source>
</evidence>
<dbReference type="Gene3D" id="1.10.357.140">
    <property type="entry name" value="UbiA prenyltransferase"/>
    <property type="match status" value="1"/>
</dbReference>
<feature type="transmembrane region" description="Helical" evidence="8">
    <location>
        <begin position="146"/>
        <end position="172"/>
    </location>
</feature>
<comment type="similarity">
    <text evidence="8">Belongs to the MenA family. Type 1 subfamily.</text>
</comment>
<dbReference type="InterPro" id="IPR000537">
    <property type="entry name" value="UbiA_prenyltransferase"/>
</dbReference>
<evidence type="ECO:0000256" key="3">
    <source>
        <dbReference type="ARBA" id="ARBA00022475"/>
    </source>
</evidence>
<feature type="transmembrane region" description="Helical" evidence="8">
    <location>
        <begin position="47"/>
        <end position="67"/>
    </location>
</feature>
<dbReference type="PANTHER" id="PTHR13929">
    <property type="entry name" value="1,4-DIHYDROXY-2-NAPHTHOATE OCTAPRENYLTRANSFERASE"/>
    <property type="match status" value="1"/>
</dbReference>
<keyword evidence="4 8" id="KW-0808">Transferase</keyword>
<dbReference type="InterPro" id="IPR004657">
    <property type="entry name" value="MenA"/>
</dbReference>
<evidence type="ECO:0000256" key="9">
    <source>
        <dbReference type="NCBIfam" id="TIGR00751"/>
    </source>
</evidence>
<dbReference type="eggNOG" id="COG1575">
    <property type="taxonomic scope" value="Bacteria"/>
</dbReference>
<organism evidence="10 11">
    <name type="scientific">Candidatus Criblamydia sequanensis CRIB-18</name>
    <dbReference type="NCBI Taxonomy" id="1437425"/>
    <lineage>
        <taxon>Bacteria</taxon>
        <taxon>Pseudomonadati</taxon>
        <taxon>Chlamydiota</taxon>
        <taxon>Chlamydiia</taxon>
        <taxon>Parachlamydiales</taxon>
        <taxon>Candidatus Criblamydiaceae</taxon>
        <taxon>Candidatus Criblamydia</taxon>
    </lineage>
</organism>
<dbReference type="GO" id="GO:0005886">
    <property type="term" value="C:plasma membrane"/>
    <property type="evidence" value="ECO:0007669"/>
    <property type="project" value="UniProtKB-SubCell"/>
</dbReference>
<comment type="subcellular location">
    <subcellularLocation>
        <location evidence="8">Cell membrane</location>
        <topology evidence="8">Multi-pass membrane protein</topology>
    </subcellularLocation>
    <subcellularLocation>
        <location evidence="1">Membrane</location>
        <topology evidence="1">Multi-pass membrane protein</topology>
    </subcellularLocation>
</comment>
<dbReference type="PANTHER" id="PTHR13929:SF0">
    <property type="entry name" value="UBIA PRENYLTRANSFERASE DOMAIN-CONTAINING PROTEIN 1"/>
    <property type="match status" value="1"/>
</dbReference>
<dbReference type="GO" id="GO:0009234">
    <property type="term" value="P:menaquinone biosynthetic process"/>
    <property type="evidence" value="ECO:0007669"/>
    <property type="project" value="UniProtKB-UniRule"/>
</dbReference>
<protein>
    <recommendedName>
        <fullName evidence="8 9">1,4-dihydroxy-2-naphthoate octaprenyltransferase</fullName>
        <shortName evidence="8">DHNA-octaprenyltransferase</shortName>
        <ecNumber evidence="8 9">2.5.1.74</ecNumber>
    </recommendedName>
</protein>
<reference evidence="10" key="2">
    <citation type="submission" date="2014-09" db="EMBL/GenBank/DDBJ databases">
        <title>Criblamydia sequanensis harbors a mega-plasmid encoding arsenite resistance.</title>
        <authorList>
            <person name="Bertelli C."/>
            <person name="Goesmann A."/>
            <person name="Greub G."/>
        </authorList>
    </citation>
    <scope>NUCLEOTIDE SEQUENCE [LARGE SCALE GENOMIC DNA]</scope>
    <source>
        <strain evidence="10">CRIB-18</strain>
    </source>
</reference>
<feature type="transmembrane region" description="Helical" evidence="8">
    <location>
        <begin position="279"/>
        <end position="300"/>
    </location>
</feature>
<feature type="transmembrane region" description="Helical" evidence="8">
    <location>
        <begin position="221"/>
        <end position="241"/>
    </location>
</feature>
<evidence type="ECO:0000256" key="8">
    <source>
        <dbReference type="HAMAP-Rule" id="MF_01937"/>
    </source>
</evidence>
<dbReference type="InterPro" id="IPR026046">
    <property type="entry name" value="UBIAD1"/>
</dbReference>
<keyword evidence="5 8" id="KW-0812">Transmembrane</keyword>
<evidence type="ECO:0000256" key="6">
    <source>
        <dbReference type="ARBA" id="ARBA00022989"/>
    </source>
</evidence>
<reference evidence="10" key="1">
    <citation type="submission" date="2013-12" db="EMBL/GenBank/DDBJ databases">
        <authorList>
            <person name="Linke B."/>
        </authorList>
    </citation>
    <scope>NUCLEOTIDE SEQUENCE [LARGE SCALE GENOMIC DNA]</scope>
    <source>
        <strain evidence="10">CRIB-18</strain>
    </source>
</reference>
<keyword evidence="2 8" id="KW-0474">Menaquinone biosynthesis</keyword>
<sequence>MKEALSFNLTEIIPWIYVLRPKTLLASFPPIFIAGSYSFFKRGEFEYLTIGLSLTVLLLFHLAVNVINDAIDFKKGGDTSLRLGPLRMTASGLLDSKVVLQAGILLIALAIIFSFPLILKGGWVVGFSVFIAALATYAYTGGPYPLAYIGLGELFVLLFFGFLATMLPFFIIEKTINLDIFLASFQTGLLSVSIIMVNNLRDIEEDSLTGKKTLAVRLGKNLYRSLLGVCLFLPFLLNSYWLSKPLMLGPIFSFIAFPMACFILMGVYTNKPSQIYNKYLALAALSNFLFGFGLSIGFILEK</sequence>
<dbReference type="AlphaFoldDB" id="A0A090D196"/>
<evidence type="ECO:0000256" key="4">
    <source>
        <dbReference type="ARBA" id="ARBA00022679"/>
    </source>
</evidence>
<dbReference type="RefSeq" id="WP_041017121.1">
    <property type="nucleotide sequence ID" value="NZ_CCEJ010000003.1"/>
</dbReference>
<keyword evidence="7 8" id="KW-0472">Membrane</keyword>
<keyword evidence="11" id="KW-1185">Reference proteome</keyword>
<dbReference type="EMBL" id="CCEJ010000003">
    <property type="protein sequence ID" value="CDR33680.1"/>
    <property type="molecule type" value="Genomic_DNA"/>
</dbReference>
<dbReference type="InterPro" id="IPR044878">
    <property type="entry name" value="UbiA_sf"/>
</dbReference>
<keyword evidence="6 8" id="KW-1133">Transmembrane helix</keyword>
<dbReference type="OrthoDB" id="9767568at2"/>
<evidence type="ECO:0000313" key="11">
    <source>
        <dbReference type="Proteomes" id="UP000031552"/>
    </source>
</evidence>
<keyword evidence="3 8" id="KW-1003">Cell membrane</keyword>
<feature type="transmembrane region" description="Helical" evidence="8">
    <location>
        <begin position="121"/>
        <end position="139"/>
    </location>
</feature>
<accession>A0A090D196</accession>
<feature type="transmembrane region" description="Helical" evidence="8">
    <location>
        <begin position="178"/>
        <end position="200"/>
    </location>
</feature>
<name>A0A090D196_9BACT</name>
<comment type="caution">
    <text evidence="10">The sequence shown here is derived from an EMBL/GenBank/DDBJ whole genome shotgun (WGS) entry which is preliminary data.</text>
</comment>
<dbReference type="HAMAP" id="MF_01937">
    <property type="entry name" value="MenA_1"/>
    <property type="match status" value="1"/>
</dbReference>
<dbReference type="Proteomes" id="UP000031552">
    <property type="component" value="Unassembled WGS sequence"/>
</dbReference>
<dbReference type="EC" id="2.5.1.74" evidence="8 9"/>
<evidence type="ECO:0000256" key="2">
    <source>
        <dbReference type="ARBA" id="ARBA00022428"/>
    </source>
</evidence>
<proteinExistence type="inferred from homology"/>
<dbReference type="NCBIfam" id="TIGR00751">
    <property type="entry name" value="menA"/>
    <property type="match status" value="1"/>
</dbReference>
<evidence type="ECO:0000256" key="1">
    <source>
        <dbReference type="ARBA" id="ARBA00004141"/>
    </source>
</evidence>
<dbReference type="GO" id="GO:0042371">
    <property type="term" value="P:vitamin K biosynthetic process"/>
    <property type="evidence" value="ECO:0007669"/>
    <property type="project" value="TreeGrafter"/>
</dbReference>